<protein>
    <submittedName>
        <fullName evidence="1">Uncharacterized protein</fullName>
    </submittedName>
</protein>
<gene>
    <name evidence="1" type="ORF">KVT40_007133</name>
</gene>
<dbReference type="Proteomes" id="UP000809789">
    <property type="component" value="Unassembled WGS sequence"/>
</dbReference>
<evidence type="ECO:0000313" key="2">
    <source>
        <dbReference type="Proteomes" id="UP000809789"/>
    </source>
</evidence>
<dbReference type="EMBL" id="JAESVG020000008">
    <property type="protein sequence ID" value="KAG8625382.1"/>
    <property type="molecule type" value="Genomic_DNA"/>
</dbReference>
<proteinExistence type="predicted"/>
<accession>A0A8K0PEA7</accession>
<dbReference type="AlphaFoldDB" id="A0A8K0PEA7"/>
<evidence type="ECO:0000313" key="1">
    <source>
        <dbReference type="EMBL" id="KAG8625382.1"/>
    </source>
</evidence>
<comment type="caution">
    <text evidence="1">The sequence shown here is derived from an EMBL/GenBank/DDBJ whole genome shotgun (WGS) entry which is preliminary data.</text>
</comment>
<reference evidence="1" key="1">
    <citation type="submission" date="2021-07" db="EMBL/GenBank/DDBJ databases">
        <title>Elsinoe batatas strain:CRI-CJ2 Genome sequencing and assembly.</title>
        <authorList>
            <person name="Huang L."/>
        </authorList>
    </citation>
    <scope>NUCLEOTIDE SEQUENCE</scope>
    <source>
        <strain evidence="1">CRI-CJ2</strain>
    </source>
</reference>
<dbReference type="OrthoDB" id="10303063at2759"/>
<sequence length="516" mass="58309">MGHNVSHISSSELDEHVVVIDRQRRILEVRNGNMQGDIWLILGAFLYATHQRLRDQTLCFEYMASLDIEEFARRVNLSKLDKKYRDFLVMYKTDLSKLSSQGWAHGKLTMIHRDGRVFYSGYMKRYGVCIHRHFQHIPGSDQLWLIENVTLRPSQQVERILEASWPHQRYAVPRPSMQWNGEWGILEDENKIDTEEGKWKLPKDERRSSLVAMQRRNLRGLASLDGDIRQGVYAQLLYHHRWTIDCRANAPKRLMFTTTTDTNYCGAALLTDTTIRREFAQAHVSAAATCTPIILLDNTNLSPLPSLPRLPETIKEAHIVFHLTGTDIQSLQVNTNPWDLLLAHIRRSIPGLASLNVRLFHDATKPSETNLDSLLHWRALAATSLSRHELHRHMIPRRDGGEDEYTFVFPMGAQRDQAHEHGTVPSASHVFRSSDRLRMLDCAAGKAMGREAEGPLGDTLILLKREVGVGWTTEEGALLGACLGACLGARGVCEMEVGRVGEGLSGEGCGCEDLLG</sequence>
<name>A0A8K0PEA7_9PEZI</name>
<organism evidence="1 2">
    <name type="scientific">Elsinoe batatas</name>
    <dbReference type="NCBI Taxonomy" id="2601811"/>
    <lineage>
        <taxon>Eukaryota</taxon>
        <taxon>Fungi</taxon>
        <taxon>Dikarya</taxon>
        <taxon>Ascomycota</taxon>
        <taxon>Pezizomycotina</taxon>
        <taxon>Dothideomycetes</taxon>
        <taxon>Dothideomycetidae</taxon>
        <taxon>Myriangiales</taxon>
        <taxon>Elsinoaceae</taxon>
        <taxon>Elsinoe</taxon>
    </lineage>
</organism>
<keyword evidence="2" id="KW-1185">Reference proteome</keyword>